<dbReference type="EMBL" id="BLLF01009681">
    <property type="protein sequence ID" value="GFH33792.1"/>
    <property type="molecule type" value="Genomic_DNA"/>
</dbReference>
<proteinExistence type="predicted"/>
<sequence>MSSPPGVQAGSPQQGRWTSACCAQPEPAAGPPQAPPQGPALSLQPSAARAPRLSMQLSPRARLPKPSQHHSQAGGWTGTAMRH</sequence>
<keyword evidence="3" id="KW-1185">Reference proteome</keyword>
<feature type="compositionally biased region" description="Pro residues" evidence="1">
    <location>
        <begin position="28"/>
        <end position="38"/>
    </location>
</feature>
<evidence type="ECO:0000256" key="1">
    <source>
        <dbReference type="SAM" id="MobiDB-lite"/>
    </source>
</evidence>
<reference evidence="2 3" key="1">
    <citation type="submission" date="2020-02" db="EMBL/GenBank/DDBJ databases">
        <title>Draft genome sequence of Haematococcus lacustris strain NIES-144.</title>
        <authorList>
            <person name="Morimoto D."/>
            <person name="Nakagawa S."/>
            <person name="Yoshida T."/>
            <person name="Sawayama S."/>
        </authorList>
    </citation>
    <scope>NUCLEOTIDE SEQUENCE [LARGE SCALE GENOMIC DNA]</scope>
    <source>
        <strain evidence="2 3">NIES-144</strain>
    </source>
</reference>
<comment type="caution">
    <text evidence="2">The sequence shown here is derived from an EMBL/GenBank/DDBJ whole genome shotgun (WGS) entry which is preliminary data.</text>
</comment>
<name>A0A6A0AM03_HAELA</name>
<dbReference type="Proteomes" id="UP000485058">
    <property type="component" value="Unassembled WGS sequence"/>
</dbReference>
<feature type="region of interest" description="Disordered" evidence="1">
    <location>
        <begin position="1"/>
        <end position="83"/>
    </location>
</feature>
<protein>
    <submittedName>
        <fullName evidence="2">Uncharacterized protein</fullName>
    </submittedName>
</protein>
<evidence type="ECO:0000313" key="2">
    <source>
        <dbReference type="EMBL" id="GFH33792.1"/>
    </source>
</evidence>
<accession>A0A6A0AM03</accession>
<gene>
    <name evidence="2" type="ORF">HaLaN_33213</name>
</gene>
<evidence type="ECO:0000313" key="3">
    <source>
        <dbReference type="Proteomes" id="UP000485058"/>
    </source>
</evidence>
<dbReference type="AlphaFoldDB" id="A0A6A0AM03"/>
<feature type="compositionally biased region" description="Polar residues" evidence="1">
    <location>
        <begin position="1"/>
        <end position="17"/>
    </location>
</feature>
<organism evidence="2 3">
    <name type="scientific">Haematococcus lacustris</name>
    <name type="common">Green alga</name>
    <name type="synonym">Haematococcus pluvialis</name>
    <dbReference type="NCBI Taxonomy" id="44745"/>
    <lineage>
        <taxon>Eukaryota</taxon>
        <taxon>Viridiplantae</taxon>
        <taxon>Chlorophyta</taxon>
        <taxon>core chlorophytes</taxon>
        <taxon>Chlorophyceae</taxon>
        <taxon>CS clade</taxon>
        <taxon>Chlamydomonadales</taxon>
        <taxon>Haematococcaceae</taxon>
        <taxon>Haematococcus</taxon>
    </lineage>
</organism>